<dbReference type="InterPro" id="IPR002347">
    <property type="entry name" value="SDR_fam"/>
</dbReference>
<dbReference type="EMBL" id="LZSX01000031">
    <property type="protein sequence ID" value="OBB86355.1"/>
    <property type="molecule type" value="Genomic_DNA"/>
</dbReference>
<dbReference type="PRINTS" id="PR00081">
    <property type="entry name" value="GDHRDH"/>
</dbReference>
<dbReference type="NCBIfam" id="TIGR03971">
    <property type="entry name" value="SDR_subfam_1"/>
    <property type="match status" value="1"/>
</dbReference>
<evidence type="ECO:0000256" key="3">
    <source>
        <dbReference type="ARBA" id="ARBA00023027"/>
    </source>
</evidence>
<comment type="similarity">
    <text evidence="1">Belongs to the short-chain dehydrogenases/reductases (SDR) family.</text>
</comment>
<dbReference type="CDD" id="cd05233">
    <property type="entry name" value="SDR_c"/>
    <property type="match status" value="1"/>
</dbReference>
<sequence>MTGLLDKVVVVTGAAKGTGRVHCARFADEGADVIALDADTAADELRDTARGVEDRGRRCVTGLADVSDLGAMTAAIDAGVAALGRLDVVVANAGVHLPGAPSWELDPLVWQRTLDINLTGVWHTVRASVPHLVDREGDRGGSVVIISSTSGLRGLPNTAHYTASKHAVVGLARTLANELGPRGIRVNTVHPGPVATPMVLNEATFRRLRPDLVNPTAADAAEVLQARNLLPVPWVEPVDIANAVLFLASDAARYITGTQLVVDAGLTQKTT</sequence>
<dbReference type="PROSITE" id="PS00061">
    <property type="entry name" value="ADH_SHORT"/>
    <property type="match status" value="1"/>
</dbReference>
<dbReference type="InterPro" id="IPR036291">
    <property type="entry name" value="NAD(P)-bd_dom_sf"/>
</dbReference>
<evidence type="ECO:0000313" key="5">
    <source>
        <dbReference type="Proteomes" id="UP000091914"/>
    </source>
</evidence>
<reference evidence="4 5" key="1">
    <citation type="submission" date="2016-06" db="EMBL/GenBank/DDBJ databases">
        <authorList>
            <person name="Kjaerup R.B."/>
            <person name="Dalgaard T.S."/>
            <person name="Juul-Madsen H.R."/>
        </authorList>
    </citation>
    <scope>NUCLEOTIDE SEQUENCE [LARGE SCALE GENOMIC DNA]</scope>
    <source>
        <strain evidence="4 5">852002-51834_SCH5396731</strain>
    </source>
</reference>
<accession>A0A1A0VSV1</accession>
<dbReference type="SUPFAM" id="SSF51735">
    <property type="entry name" value="NAD(P)-binding Rossmann-fold domains"/>
    <property type="match status" value="1"/>
</dbReference>
<gene>
    <name evidence="4" type="ORF">A5760_05050</name>
</gene>
<dbReference type="Proteomes" id="UP000091914">
    <property type="component" value="Unassembled WGS sequence"/>
</dbReference>
<dbReference type="FunFam" id="3.40.50.720:FF:000084">
    <property type="entry name" value="Short-chain dehydrogenase reductase"/>
    <property type="match status" value="1"/>
</dbReference>
<dbReference type="PANTHER" id="PTHR24321:SF8">
    <property type="entry name" value="ESTRADIOL 17-BETA-DEHYDROGENASE 8-RELATED"/>
    <property type="match status" value="1"/>
</dbReference>
<keyword evidence="2" id="KW-0560">Oxidoreductase</keyword>
<keyword evidence="3" id="KW-0520">NAD</keyword>
<dbReference type="Pfam" id="PF13561">
    <property type="entry name" value="adh_short_C2"/>
    <property type="match status" value="1"/>
</dbReference>
<comment type="caution">
    <text evidence="4">The sequence shown here is derived from an EMBL/GenBank/DDBJ whole genome shotgun (WGS) entry which is preliminary data.</text>
</comment>
<protein>
    <submittedName>
        <fullName evidence="4">3-ketoacyl-ACP reductase</fullName>
    </submittedName>
</protein>
<proteinExistence type="inferred from homology"/>
<dbReference type="Gene3D" id="3.40.50.720">
    <property type="entry name" value="NAD(P)-binding Rossmann-like Domain"/>
    <property type="match status" value="1"/>
</dbReference>
<dbReference type="InterPro" id="IPR023985">
    <property type="entry name" value="SDR_subfam_1"/>
</dbReference>
<evidence type="ECO:0000256" key="1">
    <source>
        <dbReference type="ARBA" id="ARBA00006484"/>
    </source>
</evidence>
<dbReference type="RefSeq" id="WP_064878812.1">
    <property type="nucleotide sequence ID" value="NZ_LZSX01000031.1"/>
</dbReference>
<dbReference type="GO" id="GO:0016491">
    <property type="term" value="F:oxidoreductase activity"/>
    <property type="evidence" value="ECO:0007669"/>
    <property type="project" value="UniProtKB-KW"/>
</dbReference>
<dbReference type="OrthoDB" id="5173603at2"/>
<organism evidence="4 5">
    <name type="scientific">Mycobacterium colombiense</name>
    <dbReference type="NCBI Taxonomy" id="339268"/>
    <lineage>
        <taxon>Bacteria</taxon>
        <taxon>Bacillati</taxon>
        <taxon>Actinomycetota</taxon>
        <taxon>Actinomycetes</taxon>
        <taxon>Mycobacteriales</taxon>
        <taxon>Mycobacteriaceae</taxon>
        <taxon>Mycobacterium</taxon>
        <taxon>Mycobacterium avium complex (MAC)</taxon>
    </lineage>
</organism>
<name>A0A1A0VSV1_9MYCO</name>
<evidence type="ECO:0000313" key="4">
    <source>
        <dbReference type="EMBL" id="OBB86355.1"/>
    </source>
</evidence>
<dbReference type="PRINTS" id="PR00080">
    <property type="entry name" value="SDRFAMILY"/>
</dbReference>
<evidence type="ECO:0000256" key="2">
    <source>
        <dbReference type="ARBA" id="ARBA00023002"/>
    </source>
</evidence>
<dbReference type="PANTHER" id="PTHR24321">
    <property type="entry name" value="DEHYDROGENASES, SHORT CHAIN"/>
    <property type="match status" value="1"/>
</dbReference>
<dbReference type="AlphaFoldDB" id="A0A1A0VSV1"/>
<dbReference type="InterPro" id="IPR020904">
    <property type="entry name" value="Sc_DH/Rdtase_CS"/>
</dbReference>